<sequence length="103" mass="11519">MGQAVSIWLSRFLLGLDRNGDRNNDWFRGFAKRFENLLDPLVEAVQLLQDLILAAAKLVDDVGNSDRCAHKKKPIRGALLDRRKIGLRQVVLHAETAVVMLAG</sequence>
<dbReference type="EMBL" id="QPEX01000044">
    <property type="protein sequence ID" value="RCS42079.1"/>
    <property type="molecule type" value="Genomic_DNA"/>
</dbReference>
<dbReference type="Proteomes" id="UP000253562">
    <property type="component" value="Unassembled WGS sequence"/>
</dbReference>
<proteinExistence type="predicted"/>
<dbReference type="AlphaFoldDB" id="A0A368KLM5"/>
<accession>A0A368KLM5</accession>
<evidence type="ECO:0000313" key="2">
    <source>
        <dbReference type="Proteomes" id="UP000253562"/>
    </source>
</evidence>
<comment type="caution">
    <text evidence="1">The sequence shown here is derived from an EMBL/GenBank/DDBJ whole genome shotgun (WGS) entry which is preliminary data.</text>
</comment>
<organism evidence="1 2">
    <name type="scientific">Bremerella cremea</name>
    <dbReference type="NCBI Taxonomy" id="1031537"/>
    <lineage>
        <taxon>Bacteria</taxon>
        <taxon>Pseudomonadati</taxon>
        <taxon>Planctomycetota</taxon>
        <taxon>Planctomycetia</taxon>
        <taxon>Pirellulales</taxon>
        <taxon>Pirellulaceae</taxon>
        <taxon>Bremerella</taxon>
    </lineage>
</organism>
<evidence type="ECO:0000313" key="1">
    <source>
        <dbReference type="EMBL" id="RCS42079.1"/>
    </source>
</evidence>
<protein>
    <submittedName>
        <fullName evidence="1">Uncharacterized protein</fullName>
    </submittedName>
</protein>
<name>A0A368KLM5_9BACT</name>
<gene>
    <name evidence="1" type="ORF">DTL42_19820</name>
</gene>
<reference evidence="1 2" key="1">
    <citation type="submission" date="2018-07" db="EMBL/GenBank/DDBJ databases">
        <title>Comparative genomes isolates from brazilian mangrove.</title>
        <authorList>
            <person name="De Araujo J.E."/>
            <person name="Taketani R.G."/>
            <person name="Silva M.C.P."/>
            <person name="Lourenco M.V."/>
            <person name="Oliveira V.M."/>
            <person name="Andreote F.D."/>
        </authorList>
    </citation>
    <scope>NUCLEOTIDE SEQUENCE [LARGE SCALE GENOMIC DNA]</scope>
    <source>
        <strain evidence="1 2">HEX PRIS-MGV</strain>
    </source>
</reference>